<keyword evidence="2" id="KW-1185">Reference proteome</keyword>
<accession>C7ZBE6</accession>
<dbReference type="HOGENOM" id="CLU_1907230_0_0_1"/>
<dbReference type="InParanoid" id="C7ZBE6"/>
<evidence type="ECO:0000313" key="1">
    <source>
        <dbReference type="EMBL" id="EEU38725.1"/>
    </source>
</evidence>
<proteinExistence type="predicted"/>
<evidence type="ECO:0000313" key="2">
    <source>
        <dbReference type="Proteomes" id="UP000005206"/>
    </source>
</evidence>
<dbReference type="EMBL" id="GG698914">
    <property type="protein sequence ID" value="EEU38725.1"/>
    <property type="molecule type" value="Genomic_DNA"/>
</dbReference>
<sequence>MKEEDYINMMDTINAIMGHDGDQDNDPGVRKLASFHIDYPDAEMSMKLEDITCPAKLEGPISYEYLIEKQRKVVTFATEKGSVTEFIEKLSKEELHVKKLVDAIHGVLLNAKEQTDEKAVIESMAEMSLDKAT</sequence>
<dbReference type="VEuPathDB" id="FungiDB:NECHADRAFT_83152"/>
<gene>
    <name evidence="1" type="ORF">NECHADRAFT_83152</name>
</gene>
<dbReference type="RefSeq" id="XP_003044438.1">
    <property type="nucleotide sequence ID" value="XM_003044392.1"/>
</dbReference>
<name>C7ZBE6_FUSV7</name>
<dbReference type="GeneID" id="9672741"/>
<dbReference type="KEGG" id="nhe:NECHADRAFT_83152"/>
<reference evidence="1 2" key="1">
    <citation type="journal article" date="2009" name="PLoS Genet.">
        <title>The genome of Nectria haematococca: contribution of supernumerary chromosomes to gene expansion.</title>
        <authorList>
            <person name="Coleman J.J."/>
            <person name="Rounsley S.D."/>
            <person name="Rodriguez-Carres M."/>
            <person name="Kuo A."/>
            <person name="Wasmann C.C."/>
            <person name="Grimwood J."/>
            <person name="Schmutz J."/>
            <person name="Taga M."/>
            <person name="White G.J."/>
            <person name="Zhou S."/>
            <person name="Schwartz D.C."/>
            <person name="Freitag M."/>
            <person name="Ma L.J."/>
            <person name="Danchin E.G."/>
            <person name="Henrissat B."/>
            <person name="Coutinho P.M."/>
            <person name="Nelson D.R."/>
            <person name="Straney D."/>
            <person name="Napoli C.A."/>
            <person name="Barker B.M."/>
            <person name="Gribskov M."/>
            <person name="Rep M."/>
            <person name="Kroken S."/>
            <person name="Molnar I."/>
            <person name="Rensing C."/>
            <person name="Kennell J.C."/>
            <person name="Zamora J."/>
            <person name="Farman M.L."/>
            <person name="Selker E.U."/>
            <person name="Salamov A."/>
            <person name="Shapiro H."/>
            <person name="Pangilinan J."/>
            <person name="Lindquist E."/>
            <person name="Lamers C."/>
            <person name="Grigoriev I.V."/>
            <person name="Geiser D.M."/>
            <person name="Covert S.F."/>
            <person name="Temporini E."/>
            <person name="Vanetten H.D."/>
        </authorList>
    </citation>
    <scope>NUCLEOTIDE SEQUENCE [LARGE SCALE GENOMIC DNA]</scope>
    <source>
        <strain evidence="2">ATCC MYA-4622 / CBS 123669 / FGSC 9596 / NRRL 45880 / 77-13-4</strain>
    </source>
</reference>
<protein>
    <submittedName>
        <fullName evidence="1">Uncharacterized protein</fullName>
    </submittedName>
</protein>
<dbReference type="OrthoDB" id="5091980at2759"/>
<dbReference type="Proteomes" id="UP000005206">
    <property type="component" value="Chromosome 7"/>
</dbReference>
<dbReference type="AlphaFoldDB" id="C7ZBE6"/>
<organism evidence="1 2">
    <name type="scientific">Fusarium vanettenii (strain ATCC MYA-4622 / CBS 123669 / FGSC 9596 / NRRL 45880 / 77-13-4)</name>
    <name type="common">Fusarium solani subsp. pisi</name>
    <dbReference type="NCBI Taxonomy" id="660122"/>
    <lineage>
        <taxon>Eukaryota</taxon>
        <taxon>Fungi</taxon>
        <taxon>Dikarya</taxon>
        <taxon>Ascomycota</taxon>
        <taxon>Pezizomycotina</taxon>
        <taxon>Sordariomycetes</taxon>
        <taxon>Hypocreomycetidae</taxon>
        <taxon>Hypocreales</taxon>
        <taxon>Nectriaceae</taxon>
        <taxon>Fusarium</taxon>
        <taxon>Fusarium solani species complex</taxon>
        <taxon>Fusarium vanettenii</taxon>
    </lineage>
</organism>